<name>A0A6J6FRU5_9ZZZZ</name>
<feature type="transmembrane region" description="Helical" evidence="1">
    <location>
        <begin position="180"/>
        <end position="202"/>
    </location>
</feature>
<dbReference type="InterPro" id="IPR045931">
    <property type="entry name" value="DUF6350"/>
</dbReference>
<reference evidence="2" key="1">
    <citation type="submission" date="2020-05" db="EMBL/GenBank/DDBJ databases">
        <authorList>
            <person name="Chiriac C."/>
            <person name="Salcher M."/>
            <person name="Ghai R."/>
            <person name="Kavagutti S V."/>
        </authorList>
    </citation>
    <scope>NUCLEOTIDE SEQUENCE</scope>
</reference>
<feature type="transmembrane region" description="Helical" evidence="1">
    <location>
        <begin position="71"/>
        <end position="88"/>
    </location>
</feature>
<evidence type="ECO:0000313" key="4">
    <source>
        <dbReference type="EMBL" id="CAB4733693.1"/>
    </source>
</evidence>
<feature type="transmembrane region" description="Helical" evidence="1">
    <location>
        <begin position="109"/>
        <end position="130"/>
    </location>
</feature>
<evidence type="ECO:0000313" key="3">
    <source>
        <dbReference type="EMBL" id="CAB4675678.1"/>
    </source>
</evidence>
<feature type="transmembrane region" description="Helical" evidence="1">
    <location>
        <begin position="274"/>
        <end position="292"/>
    </location>
</feature>
<evidence type="ECO:0000256" key="1">
    <source>
        <dbReference type="SAM" id="Phobius"/>
    </source>
</evidence>
<accession>A0A6J6FRU5</accession>
<dbReference type="Pfam" id="PF19877">
    <property type="entry name" value="DUF6350"/>
    <property type="match status" value="1"/>
</dbReference>
<keyword evidence="1" id="KW-0472">Membrane</keyword>
<proteinExistence type="predicted"/>
<dbReference type="AlphaFoldDB" id="A0A6J6FRU5"/>
<feature type="transmembrane region" description="Helical" evidence="1">
    <location>
        <begin position="136"/>
        <end position="159"/>
    </location>
</feature>
<feature type="transmembrane region" description="Helical" evidence="1">
    <location>
        <begin position="336"/>
        <end position="356"/>
    </location>
</feature>
<dbReference type="EMBL" id="CAEZUF010000044">
    <property type="protein sequence ID" value="CAB4591517.1"/>
    <property type="molecule type" value="Genomic_DNA"/>
</dbReference>
<dbReference type="EMBL" id="CAEZWY010000102">
    <property type="protein sequence ID" value="CAB4675678.1"/>
    <property type="molecule type" value="Genomic_DNA"/>
</dbReference>
<feature type="transmembrane region" description="Helical" evidence="1">
    <location>
        <begin position="304"/>
        <end position="324"/>
    </location>
</feature>
<sequence>MKRVLRVCFQQSLRSATLFGLPLAFLSLIGWATAGSATGQTSDPIRAAVWLWLAAHHIPFNIHFQSDSSNALLSYLPIGAMLFPYLAIRVGIRRCIEKIQPTQNHIIRQVIFGFALSYSFIAAIAAVIASSGSIKIHWYLAFPIVFAFTWITAFATAILEPGKFTDFFWRKTIRTSLVGILIIWGIGAIALSVSILLHLSVINQLTTVIQPGIFGGLALLLIQVLYIPNAAFAAVGYFTGAGLQIGNGSLIHPLVHRLSEIPAIPLLGALPVNVFPIAILGALLPVIFGIWASKSADLRYRISLIGSLAFLTFAISLLSSGALLNRNLSYIGLSWWQFPLLITAEFAIGVGISILIEKRKKING</sequence>
<dbReference type="EMBL" id="CAEZYX010000003">
    <property type="protein sequence ID" value="CAB4733693.1"/>
    <property type="molecule type" value="Genomic_DNA"/>
</dbReference>
<feature type="transmembrane region" description="Helical" evidence="1">
    <location>
        <begin position="208"/>
        <end position="227"/>
    </location>
</feature>
<protein>
    <submittedName>
        <fullName evidence="2">Unannotated protein</fullName>
    </submittedName>
</protein>
<evidence type="ECO:0000313" key="2">
    <source>
        <dbReference type="EMBL" id="CAB4591517.1"/>
    </source>
</evidence>
<keyword evidence="1" id="KW-0812">Transmembrane</keyword>
<dbReference type="EMBL" id="CAFAAT010000110">
    <property type="protein sequence ID" value="CAB4810096.1"/>
    <property type="molecule type" value="Genomic_DNA"/>
</dbReference>
<evidence type="ECO:0000313" key="5">
    <source>
        <dbReference type="EMBL" id="CAB4810096.1"/>
    </source>
</evidence>
<organism evidence="2">
    <name type="scientific">freshwater metagenome</name>
    <dbReference type="NCBI Taxonomy" id="449393"/>
    <lineage>
        <taxon>unclassified sequences</taxon>
        <taxon>metagenomes</taxon>
        <taxon>ecological metagenomes</taxon>
    </lineage>
</organism>
<feature type="transmembrane region" description="Helical" evidence="1">
    <location>
        <begin position="234"/>
        <end position="254"/>
    </location>
</feature>
<keyword evidence="1" id="KW-1133">Transmembrane helix</keyword>
<gene>
    <name evidence="2" type="ORF">UFOPK1791_00589</name>
    <name evidence="3" type="ORF">UFOPK2312_00840</name>
    <name evidence="4" type="ORF">UFOPK2802_00049</name>
    <name evidence="5" type="ORF">UFOPK3083_00859</name>
</gene>